<dbReference type="OrthoDB" id="6372431at2759"/>
<accession>A0A815M5B3</accession>
<dbReference type="Proteomes" id="UP000663882">
    <property type="component" value="Unassembled WGS sequence"/>
</dbReference>
<organism evidence="1 2">
    <name type="scientific">Rotaria sordida</name>
    <dbReference type="NCBI Taxonomy" id="392033"/>
    <lineage>
        <taxon>Eukaryota</taxon>
        <taxon>Metazoa</taxon>
        <taxon>Spiralia</taxon>
        <taxon>Gnathifera</taxon>
        <taxon>Rotifera</taxon>
        <taxon>Eurotatoria</taxon>
        <taxon>Bdelloidea</taxon>
        <taxon>Philodinida</taxon>
        <taxon>Philodinidae</taxon>
        <taxon>Rotaria</taxon>
    </lineage>
</organism>
<protein>
    <submittedName>
        <fullName evidence="1">Uncharacterized protein</fullName>
    </submittedName>
</protein>
<evidence type="ECO:0000313" key="2">
    <source>
        <dbReference type="Proteomes" id="UP000663882"/>
    </source>
</evidence>
<proteinExistence type="predicted"/>
<name>A0A815M5B3_9BILA</name>
<evidence type="ECO:0000313" key="1">
    <source>
        <dbReference type="EMBL" id="CAF1411911.1"/>
    </source>
</evidence>
<sequence length="61" mass="6986">MLFSYFYDIAFYVGLIVNDNDDHSSTITTIPIRVLKQTAKKVFHGSSSASTKHPFLWFDLT</sequence>
<dbReference type="AlphaFoldDB" id="A0A815M5B3"/>
<feature type="non-terminal residue" evidence="1">
    <location>
        <position position="61"/>
    </location>
</feature>
<reference evidence="1" key="1">
    <citation type="submission" date="2021-02" db="EMBL/GenBank/DDBJ databases">
        <authorList>
            <person name="Nowell W R."/>
        </authorList>
    </citation>
    <scope>NUCLEOTIDE SEQUENCE</scope>
</reference>
<comment type="caution">
    <text evidence="1">The sequence shown here is derived from an EMBL/GenBank/DDBJ whole genome shotgun (WGS) entry which is preliminary data.</text>
</comment>
<gene>
    <name evidence="1" type="ORF">RFH988_LOCUS35253</name>
</gene>
<dbReference type="EMBL" id="CAJNOO010005286">
    <property type="protein sequence ID" value="CAF1411911.1"/>
    <property type="molecule type" value="Genomic_DNA"/>
</dbReference>